<comment type="subcellular location">
    <subcellularLocation>
        <location evidence="11">Cytoplasm</location>
    </subcellularLocation>
</comment>
<comment type="activity regulation">
    <text evidence="11">Mycophenolic acid (MPA) is a non-competitive inhibitor that prevents formation of the closed enzyme conformation by binding to the same site as the amobile flap. In contrast, mizoribine monophosphate (MZP) is a competitive inhibitor that induces the closed conformation. MPA is a potent inhibitor of mammalian IMPDHs but a poor inhibitor of the bacterial enzymes. MZP is a more potent inhibitor of bacterial IMPDH.</text>
</comment>
<keyword evidence="7 11" id="KW-0560">Oxidoreductase</keyword>
<dbReference type="PANTHER" id="PTHR11911:SF111">
    <property type="entry name" value="INOSINE-5'-MONOPHOSPHATE DEHYDROGENASE"/>
    <property type="match status" value="1"/>
</dbReference>
<dbReference type="GO" id="GO:0005737">
    <property type="term" value="C:cytoplasm"/>
    <property type="evidence" value="ECO:0007669"/>
    <property type="project" value="UniProtKB-SubCell"/>
</dbReference>
<evidence type="ECO:0000256" key="3">
    <source>
        <dbReference type="ARBA" id="ARBA00022723"/>
    </source>
</evidence>
<dbReference type="PROSITE" id="PS51371">
    <property type="entry name" value="CBS"/>
    <property type="match status" value="2"/>
</dbReference>
<dbReference type="AlphaFoldDB" id="X6NEB0"/>
<dbReference type="InterPro" id="IPR015875">
    <property type="entry name" value="IMP_DH/GMP_Rdtase_CS"/>
</dbReference>
<dbReference type="InterPro" id="IPR001093">
    <property type="entry name" value="IMP_DH_GMPRt"/>
</dbReference>
<feature type="domain" description="CBS" evidence="13">
    <location>
        <begin position="114"/>
        <end position="173"/>
    </location>
</feature>
<dbReference type="Proteomes" id="UP000023152">
    <property type="component" value="Unassembled WGS sequence"/>
</dbReference>
<evidence type="ECO:0000256" key="9">
    <source>
        <dbReference type="ARBA" id="ARBA00023122"/>
    </source>
</evidence>
<evidence type="ECO:0000259" key="13">
    <source>
        <dbReference type="PROSITE" id="PS51371"/>
    </source>
</evidence>
<dbReference type="PROSITE" id="PS00487">
    <property type="entry name" value="IMP_DH_GMP_RED"/>
    <property type="match status" value="1"/>
</dbReference>
<comment type="function">
    <text evidence="11">Catalyzes the conversion of inosine 5'-phosphate (IMP) to xanthosine 5'-phosphate (XMP), the first committed and rate-limiting step in the de novo synthesis of guanine nucleotides, and therefore plays an important role in the regulation of cell growth.</text>
</comment>
<protein>
    <recommendedName>
        <fullName evidence="11">Inosine-5'-monophosphate dehydrogenase</fullName>
        <shortName evidence="11">IMP dehydrogenase</shortName>
        <shortName evidence="11">IMPD</shortName>
        <shortName evidence="11">IMPDH</shortName>
        <ecNumber evidence="11">1.1.1.205</ecNumber>
    </recommendedName>
</protein>
<dbReference type="OrthoDB" id="416622at2759"/>
<keyword evidence="11" id="KW-0963">Cytoplasm</keyword>
<keyword evidence="15" id="KW-1185">Reference proteome</keyword>
<evidence type="ECO:0000256" key="12">
    <source>
        <dbReference type="PROSITE-ProRule" id="PRU00703"/>
    </source>
</evidence>
<evidence type="ECO:0000256" key="4">
    <source>
        <dbReference type="ARBA" id="ARBA00022749"/>
    </source>
</evidence>
<dbReference type="InterPro" id="IPR013785">
    <property type="entry name" value="Aldolase_TIM"/>
</dbReference>
<dbReference type="CDD" id="cd04601">
    <property type="entry name" value="CBS_pair_IMPDH"/>
    <property type="match status" value="1"/>
</dbReference>
<feature type="domain" description="CBS" evidence="13">
    <location>
        <begin position="177"/>
        <end position="235"/>
    </location>
</feature>
<feature type="binding site" description="in other chain" evidence="11">
    <location>
        <position position="372"/>
    </location>
    <ligand>
        <name>K(+)</name>
        <dbReference type="ChEBI" id="CHEBI:29103"/>
        <note>ligand shared between two tetrameric partners</note>
    </ligand>
</feature>
<feature type="binding site" description="in other chain" evidence="11">
    <location>
        <position position="367"/>
    </location>
    <ligand>
        <name>K(+)</name>
        <dbReference type="ChEBI" id="CHEBI:29103"/>
        <note>ligand shared between two tetrameric partners</note>
    </ligand>
</feature>
<evidence type="ECO:0000256" key="7">
    <source>
        <dbReference type="ARBA" id="ARBA00023002"/>
    </source>
</evidence>
<dbReference type="PANTHER" id="PTHR11911">
    <property type="entry name" value="INOSINE-5-MONOPHOSPHATE DEHYDROGENASE RELATED"/>
    <property type="match status" value="1"/>
</dbReference>
<comment type="catalytic activity">
    <reaction evidence="10 11">
        <text>IMP + NAD(+) + H2O = XMP + NADH + H(+)</text>
        <dbReference type="Rhea" id="RHEA:11708"/>
        <dbReference type="ChEBI" id="CHEBI:15377"/>
        <dbReference type="ChEBI" id="CHEBI:15378"/>
        <dbReference type="ChEBI" id="CHEBI:57464"/>
        <dbReference type="ChEBI" id="CHEBI:57540"/>
        <dbReference type="ChEBI" id="CHEBI:57945"/>
        <dbReference type="ChEBI" id="CHEBI:58053"/>
        <dbReference type="EC" id="1.1.1.205"/>
    </reaction>
</comment>
<comment type="caution">
    <text evidence="14">The sequence shown here is derived from an EMBL/GenBank/DDBJ whole genome shotgun (WGS) entry which is preliminary data.</text>
</comment>
<dbReference type="InterPro" id="IPR046342">
    <property type="entry name" value="CBS_dom_sf"/>
</dbReference>
<dbReference type="GO" id="GO:0000166">
    <property type="term" value="F:nucleotide binding"/>
    <property type="evidence" value="ECO:0007669"/>
    <property type="project" value="UniProtKB-UniRule"/>
</dbReference>
<evidence type="ECO:0000256" key="5">
    <source>
        <dbReference type="ARBA" id="ARBA00022755"/>
    </source>
</evidence>
<feature type="binding site" evidence="11">
    <location>
        <position position="370"/>
    </location>
    <ligand>
        <name>IMP</name>
        <dbReference type="ChEBI" id="CHEBI:58053"/>
    </ligand>
</feature>
<comment type="caution">
    <text evidence="11">Lacks conserved residue(s) required for the propagation of feature annotation.</text>
</comment>
<dbReference type="SUPFAM" id="SSF54631">
    <property type="entry name" value="CBS-domain pair"/>
    <property type="match status" value="1"/>
</dbReference>
<feature type="binding site" evidence="11">
    <location>
        <position position="520"/>
    </location>
    <ligand>
        <name>IMP</name>
        <dbReference type="ChEBI" id="CHEBI:58053"/>
    </ligand>
</feature>
<dbReference type="GO" id="GO:0003938">
    <property type="term" value="F:IMP dehydrogenase activity"/>
    <property type="evidence" value="ECO:0007669"/>
    <property type="project" value="UniProtKB-UniRule"/>
</dbReference>
<comment type="pathway">
    <text evidence="11">Purine metabolism; XMP biosynthesis via de novo pathway; XMP from IMP: step 1/1.</text>
</comment>
<dbReference type="OMA" id="MGYCGAK"/>
<dbReference type="SMART" id="SM01240">
    <property type="entry name" value="IMPDH"/>
    <property type="match status" value="1"/>
</dbReference>
<comment type="similarity">
    <text evidence="2 11">Belongs to the IMPDH/GMPR family.</text>
</comment>
<feature type="binding site" evidence="11">
    <location>
        <begin position="405"/>
        <end position="407"/>
    </location>
    <ligand>
        <name>IMP</name>
        <dbReference type="ChEBI" id="CHEBI:58053"/>
    </ligand>
</feature>
<evidence type="ECO:0000256" key="1">
    <source>
        <dbReference type="ARBA" id="ARBA00001958"/>
    </source>
</evidence>
<keyword evidence="5 11" id="KW-0658">Purine biosynthesis</keyword>
<keyword evidence="8 11" id="KW-0520">NAD</keyword>
<evidence type="ECO:0000256" key="10">
    <source>
        <dbReference type="ARBA" id="ARBA00048028"/>
    </source>
</evidence>
<dbReference type="InterPro" id="IPR005990">
    <property type="entry name" value="IMP_DH"/>
</dbReference>
<feature type="binding site" evidence="11">
    <location>
        <begin position="315"/>
        <end position="317"/>
    </location>
    <ligand>
        <name>NAD(+)</name>
        <dbReference type="ChEBI" id="CHEBI:57540"/>
    </ligand>
</feature>
<organism evidence="14 15">
    <name type="scientific">Reticulomyxa filosa</name>
    <dbReference type="NCBI Taxonomy" id="46433"/>
    <lineage>
        <taxon>Eukaryota</taxon>
        <taxon>Sar</taxon>
        <taxon>Rhizaria</taxon>
        <taxon>Retaria</taxon>
        <taxon>Foraminifera</taxon>
        <taxon>Monothalamids</taxon>
        <taxon>Reticulomyxidae</taxon>
        <taxon>Reticulomyxa</taxon>
    </lineage>
</organism>
<dbReference type="CDD" id="cd00381">
    <property type="entry name" value="IMPDH"/>
    <property type="match status" value="1"/>
</dbReference>
<dbReference type="Gene3D" id="3.20.20.70">
    <property type="entry name" value="Aldolase class I"/>
    <property type="match status" value="3"/>
</dbReference>
<dbReference type="Pfam" id="PF00478">
    <property type="entry name" value="IMPDH"/>
    <property type="match status" value="3"/>
</dbReference>
<proteinExistence type="inferred from homology"/>
<name>X6NEB0_RETFI</name>
<comment type="cofactor">
    <cofactor evidence="1 11">
        <name>K(+)</name>
        <dbReference type="ChEBI" id="CHEBI:29103"/>
    </cofactor>
</comment>
<dbReference type="SUPFAM" id="SSF51412">
    <property type="entry name" value="Inosine monophosphate dehydrogenase (IMPDH)"/>
    <property type="match status" value="2"/>
</dbReference>
<evidence type="ECO:0000256" key="8">
    <source>
        <dbReference type="ARBA" id="ARBA00023027"/>
    </source>
</evidence>
<dbReference type="EC" id="1.1.1.205" evidence="11"/>
<feature type="binding site" evidence="11">
    <location>
        <begin position="468"/>
        <end position="469"/>
    </location>
    <ligand>
        <name>IMP</name>
        <dbReference type="ChEBI" id="CHEBI:58053"/>
    </ligand>
</feature>
<evidence type="ECO:0000256" key="2">
    <source>
        <dbReference type="ARBA" id="ARBA00005502"/>
    </source>
</evidence>
<evidence type="ECO:0000313" key="14">
    <source>
        <dbReference type="EMBL" id="ETO24228.1"/>
    </source>
</evidence>
<keyword evidence="3 11" id="KW-0479">Metal-binding</keyword>
<keyword evidence="4 11" id="KW-0332">GMP biosynthesis</keyword>
<dbReference type="FunFam" id="3.20.20.70:FF:000424">
    <property type="entry name" value="Inosine-5'-monophosphate dehydrogenase 2"/>
    <property type="match status" value="2"/>
</dbReference>
<feature type="active site" description="Thioimidate intermediate" evidence="11">
    <location>
        <position position="372"/>
    </location>
</feature>
<dbReference type="SMART" id="SM00116">
    <property type="entry name" value="CBS"/>
    <property type="match status" value="2"/>
</dbReference>
<dbReference type="EMBL" id="ASPP01009361">
    <property type="protein sequence ID" value="ETO24228.1"/>
    <property type="molecule type" value="Genomic_DNA"/>
</dbReference>
<evidence type="ECO:0000313" key="15">
    <source>
        <dbReference type="Proteomes" id="UP000023152"/>
    </source>
</evidence>
<reference evidence="14 15" key="1">
    <citation type="journal article" date="2013" name="Curr. Biol.">
        <title>The Genome of the Foraminiferan Reticulomyxa filosa.</title>
        <authorList>
            <person name="Glockner G."/>
            <person name="Hulsmann N."/>
            <person name="Schleicher M."/>
            <person name="Noegel A.A."/>
            <person name="Eichinger L."/>
            <person name="Gallinger C."/>
            <person name="Pawlowski J."/>
            <person name="Sierra R."/>
            <person name="Euteneuer U."/>
            <person name="Pillet L."/>
            <person name="Moustafa A."/>
            <person name="Platzer M."/>
            <person name="Groth M."/>
            <person name="Szafranski K."/>
            <person name="Schliwa M."/>
        </authorList>
    </citation>
    <scope>NUCLEOTIDE SEQUENCE [LARGE SCALE GENOMIC DNA]</scope>
</reference>
<comment type="subunit">
    <text evidence="11">Homotetramer.</text>
</comment>
<dbReference type="Pfam" id="PF00571">
    <property type="entry name" value="CBS"/>
    <property type="match status" value="2"/>
</dbReference>
<keyword evidence="9 12" id="KW-0129">CBS domain</keyword>
<dbReference type="GO" id="GO:0006177">
    <property type="term" value="P:GMP biosynthetic process"/>
    <property type="evidence" value="ECO:0007669"/>
    <property type="project" value="UniProtKB-UniRule"/>
</dbReference>
<keyword evidence="6 11" id="KW-0630">Potassium</keyword>
<dbReference type="InterPro" id="IPR000644">
    <property type="entry name" value="CBS_dom"/>
</dbReference>
<dbReference type="GO" id="GO:0006183">
    <property type="term" value="P:GTP biosynthetic process"/>
    <property type="evidence" value="ECO:0007669"/>
    <property type="project" value="TreeGrafter"/>
</dbReference>
<dbReference type="HAMAP" id="MF_01964">
    <property type="entry name" value="IMPDH"/>
    <property type="match status" value="1"/>
</dbReference>
<feature type="binding site" evidence="11">
    <location>
        <begin position="365"/>
        <end position="367"/>
    </location>
    <ligand>
        <name>NAD(+)</name>
        <dbReference type="ChEBI" id="CHEBI:57540"/>
    </ligand>
</feature>
<evidence type="ECO:0000256" key="6">
    <source>
        <dbReference type="ARBA" id="ARBA00022958"/>
    </source>
</evidence>
<feature type="active site" description="Proton acceptor" evidence="11">
    <location>
        <position position="508"/>
    </location>
</feature>
<accession>X6NEB0</accession>
<dbReference type="GO" id="GO:0046872">
    <property type="term" value="F:metal ion binding"/>
    <property type="evidence" value="ECO:0007669"/>
    <property type="project" value="UniProtKB-UniRule"/>
</dbReference>
<dbReference type="UniPathway" id="UPA00601">
    <property type="reaction ID" value="UER00295"/>
</dbReference>
<evidence type="ECO:0000256" key="11">
    <source>
        <dbReference type="HAMAP-Rule" id="MF_03156"/>
    </source>
</evidence>
<sequence>MDNEKKDESSKQDLRDGLSAKELFENRHGYTYDDLILLPGHIGFSTDEVSLKSKFSRNVSLEVPLVSSPMDTVTEHGMAIQMALQGGLGIIHYNMKPEEQAHEVKLVKRYENGFITSPMVLKPNSTVADIDAIYQRFGFSGVPITENGQMESVLLGIVTNRDIHFTADRRTPLKDIMTPRKDLVVAKDTQSIEECHQILITSKKGKLPIVNQKQQLTGLMSRTDLLKNRDFPLATRDNKKRLRVGAAIGTRENDKSRLHALVEGFSFFIRMFVVMTYNTKSEKHFILFSSLYTYINTNINLFIYFLAGVDVIVIDSSQGDSIYQIDMIKYIKKTYPKLDVVGGNVVTTTQAKHLIEAGVDGIRVGMGSGSICTTQEVTACGRPQASAVYHVAKFASRYAIPICADGGIQSSGHIVRALVLGWVFKGCLSYDTYCIYIVNMYALGIKNMPHSVYFFFLVLQGASTAMMGSLLAGCEESPGEYVYQDGIKLKTYRGMGSLEAMKKGSDDRYFTERGKIRVAQGVSGTVVDRGSIRKFIPYIIQGVRHGFQDLGIQKFDDVKRLRENGEIRFEVRTQAAQKEGNVHSLFSYRKTHY</sequence>
<feature type="binding site" evidence="11">
    <location>
        <begin position="492"/>
        <end position="496"/>
    </location>
    <ligand>
        <name>IMP</name>
        <dbReference type="ChEBI" id="CHEBI:58053"/>
    </ligand>
</feature>
<feature type="binding site" description="in other chain" evidence="11">
    <location>
        <position position="369"/>
    </location>
    <ligand>
        <name>K(+)</name>
        <dbReference type="ChEBI" id="CHEBI:29103"/>
        <note>ligand shared between two tetrameric partners</note>
    </ligand>
</feature>
<gene>
    <name evidence="14" type="ORF">RFI_12933</name>
</gene>